<evidence type="ECO:0000313" key="2">
    <source>
        <dbReference type="EMBL" id="CAK6982238.1"/>
    </source>
</evidence>
<keyword evidence="3" id="KW-1185">Reference proteome</keyword>
<gene>
    <name evidence="2" type="ORF">FSCOSCO3_A020187</name>
</gene>
<reference evidence="2 3" key="1">
    <citation type="submission" date="2024-01" db="EMBL/GenBank/DDBJ databases">
        <authorList>
            <person name="Alioto T."/>
            <person name="Alioto T."/>
            <person name="Gomez Garrido J."/>
        </authorList>
    </citation>
    <scope>NUCLEOTIDE SEQUENCE [LARGE SCALE GENOMIC DNA]</scope>
</reference>
<sequence>IKFVNMGSGCSQNKPGYDNTYTLGMYNTALGTCFMPDVGIDESLWKFSGVNSNAELQTYSDELLNSVPGYVEKLGSGFGTLTKIPNAVGFGALVISMIIELIIKSSTQSQSESTYSMLQRVFGEEKASSVRDTMIESVTRFQTFIHDNEELLNEIRRLEALLSIHLTKLKTSLLHDDQMSSRGFKSWLNGASFHVQMRIHQARLNIQAGR</sequence>
<dbReference type="Proteomes" id="UP001314229">
    <property type="component" value="Unassembled WGS sequence"/>
</dbReference>
<comment type="caution">
    <text evidence="2">The sequence shown here is derived from an EMBL/GenBank/DDBJ whole genome shotgun (WGS) entry which is preliminary data.</text>
</comment>
<name>A0AAV1QDQ3_SCOSC</name>
<feature type="non-terminal residue" evidence="2">
    <location>
        <position position="210"/>
    </location>
</feature>
<proteinExistence type="predicted"/>
<feature type="coiled-coil region" evidence="1">
    <location>
        <begin position="141"/>
        <end position="168"/>
    </location>
</feature>
<protein>
    <submittedName>
        <fullName evidence="2">Uncharacterized protein LOC122979999</fullName>
    </submittedName>
</protein>
<evidence type="ECO:0000313" key="3">
    <source>
        <dbReference type="Proteomes" id="UP001314229"/>
    </source>
</evidence>
<dbReference type="AlphaFoldDB" id="A0AAV1QDQ3"/>
<accession>A0AAV1QDQ3</accession>
<feature type="non-terminal residue" evidence="2">
    <location>
        <position position="1"/>
    </location>
</feature>
<evidence type="ECO:0000256" key="1">
    <source>
        <dbReference type="SAM" id="Coils"/>
    </source>
</evidence>
<keyword evidence="1" id="KW-0175">Coiled coil</keyword>
<organism evidence="2 3">
    <name type="scientific">Scomber scombrus</name>
    <name type="common">Atlantic mackerel</name>
    <name type="synonym">Scomber vernalis</name>
    <dbReference type="NCBI Taxonomy" id="13677"/>
    <lineage>
        <taxon>Eukaryota</taxon>
        <taxon>Metazoa</taxon>
        <taxon>Chordata</taxon>
        <taxon>Craniata</taxon>
        <taxon>Vertebrata</taxon>
        <taxon>Euteleostomi</taxon>
        <taxon>Actinopterygii</taxon>
        <taxon>Neopterygii</taxon>
        <taxon>Teleostei</taxon>
        <taxon>Neoteleostei</taxon>
        <taxon>Acanthomorphata</taxon>
        <taxon>Pelagiaria</taxon>
        <taxon>Scombriformes</taxon>
        <taxon>Scombridae</taxon>
        <taxon>Scomber</taxon>
    </lineage>
</organism>
<dbReference type="EMBL" id="CAWUFR010000975">
    <property type="protein sequence ID" value="CAK6982238.1"/>
    <property type="molecule type" value="Genomic_DNA"/>
</dbReference>